<evidence type="ECO:0000256" key="6">
    <source>
        <dbReference type="ARBA" id="ARBA00022705"/>
    </source>
</evidence>
<dbReference type="InterPro" id="IPR014052">
    <property type="entry name" value="DNA_primase_ssu_euk/arc"/>
</dbReference>
<dbReference type="EC" id="2.7.7.-" evidence="9"/>
<evidence type="ECO:0000313" key="10">
    <source>
        <dbReference type="EMBL" id="SVP90617.1"/>
    </source>
</evidence>
<dbReference type="InterPro" id="IPR002755">
    <property type="entry name" value="DNA_primase_S"/>
</dbReference>
<proteinExistence type="inferred from homology"/>
<keyword evidence="5" id="KW-0548">Nucleotidyltransferase</keyword>
<comment type="similarity">
    <text evidence="1 9">Belongs to the eukaryotic-type primase small subunit family.</text>
</comment>
<evidence type="ECO:0000256" key="5">
    <source>
        <dbReference type="ARBA" id="ARBA00022695"/>
    </source>
</evidence>
<evidence type="ECO:0000256" key="3">
    <source>
        <dbReference type="ARBA" id="ARBA00022515"/>
    </source>
</evidence>
<dbReference type="GO" id="GO:0006269">
    <property type="term" value="P:DNA replication, synthesis of primer"/>
    <property type="evidence" value="ECO:0007669"/>
    <property type="project" value="UniProtKB-KW"/>
</dbReference>
<keyword evidence="2 9" id="KW-0240">DNA-directed RNA polymerase</keyword>
<evidence type="ECO:0000256" key="1">
    <source>
        <dbReference type="ARBA" id="ARBA00009762"/>
    </source>
</evidence>
<dbReference type="EMBL" id="UIVS01000002">
    <property type="protein sequence ID" value="SVP91135.1"/>
    <property type="molecule type" value="Genomic_DNA"/>
</dbReference>
<dbReference type="GO" id="GO:0046872">
    <property type="term" value="F:metal ion binding"/>
    <property type="evidence" value="ECO:0007669"/>
    <property type="project" value="UniProtKB-KW"/>
</dbReference>
<keyword evidence="6 9" id="KW-0235">DNA replication</keyword>
<organism evidence="10">
    <name type="scientific">Theileria annulata</name>
    <dbReference type="NCBI Taxonomy" id="5874"/>
    <lineage>
        <taxon>Eukaryota</taxon>
        <taxon>Sar</taxon>
        <taxon>Alveolata</taxon>
        <taxon>Apicomplexa</taxon>
        <taxon>Aconoidasida</taxon>
        <taxon>Piroplasmida</taxon>
        <taxon>Theileriidae</taxon>
        <taxon>Theileria</taxon>
    </lineage>
</organism>
<dbReference type="EMBL" id="UIVT01000002">
    <property type="protein sequence ID" value="SVP90617.1"/>
    <property type="molecule type" value="Genomic_DNA"/>
</dbReference>
<evidence type="ECO:0000256" key="8">
    <source>
        <dbReference type="ARBA" id="ARBA00023163"/>
    </source>
</evidence>
<evidence type="ECO:0000313" key="11">
    <source>
        <dbReference type="EMBL" id="SVP91135.1"/>
    </source>
</evidence>
<dbReference type="PANTHER" id="PTHR10536">
    <property type="entry name" value="DNA PRIMASE SMALL SUBUNIT"/>
    <property type="match status" value="1"/>
</dbReference>
<evidence type="ECO:0000256" key="9">
    <source>
        <dbReference type="RuleBase" id="RU003514"/>
    </source>
</evidence>
<evidence type="ECO:0000256" key="4">
    <source>
        <dbReference type="ARBA" id="ARBA00022679"/>
    </source>
</evidence>
<dbReference type="GO" id="GO:0005658">
    <property type="term" value="C:alpha DNA polymerase:primase complex"/>
    <property type="evidence" value="ECO:0007669"/>
    <property type="project" value="UniProtKB-ARBA"/>
</dbReference>
<keyword evidence="8" id="KW-0804">Transcription</keyword>
<dbReference type="SUPFAM" id="SSF56747">
    <property type="entry name" value="Prim-pol domain"/>
    <property type="match status" value="1"/>
</dbReference>
<keyword evidence="3 9" id="KW-0639">Primosome</keyword>
<name>A0A3B0MKM8_THEAN</name>
<sequence>MPIQADSVVTESNLRFYYKNFCPIKDLVRWIGYEDPSILKRREISLTLHRGDTTNATEIYLRWQTFESFESVFETLCNSDSVPFKFDIGAIYSNKISLMQLSGDFRPVEREIVFDIDMDDYDEFRTCCSDKKVCNKCWRYIKIAVELITITLKEDFGFVNVLWVYSGRRGIHCWVCDKTARQLPTEGRISIIEYLNLISDGFAKKVNLYAIDKHPLVLRAFHICYRNFKHLLAEQNFFSHKTHMKTLLDYVPERHSNVKRSINNCIENSQKRYNSVDFFNSICDMLNLTRPEDYVGKVEAGDFPGFFMEIIIAFSYPRLDVNVTKDMGHLLKSPFCVHAKTGRFTISCSNNSNLGLGRICVPLDHENLDKFNPESVPTIGITMLYHSTTHISYTFFT</sequence>
<dbReference type="Pfam" id="PF01896">
    <property type="entry name" value="DNA_primase_S"/>
    <property type="match status" value="1"/>
</dbReference>
<dbReference type="Gene3D" id="3.90.920.10">
    <property type="entry name" value="DNA primase, PRIM domain"/>
    <property type="match status" value="1"/>
</dbReference>
<dbReference type="AlphaFoldDB" id="A0A3B0MKM8"/>
<keyword evidence="7" id="KW-0479">Metal-binding</keyword>
<dbReference type="VEuPathDB" id="PiroplasmaDB:TA15420"/>
<keyword evidence="4 9" id="KW-0808">Transferase</keyword>
<evidence type="ECO:0000256" key="7">
    <source>
        <dbReference type="ARBA" id="ARBA00022723"/>
    </source>
</evidence>
<gene>
    <name evidence="10" type="ORF">TAT_000132600</name>
    <name evidence="11" type="ORF">TAV_000132700</name>
</gene>
<dbReference type="GO" id="GO:0003899">
    <property type="term" value="F:DNA-directed RNA polymerase activity"/>
    <property type="evidence" value="ECO:0007669"/>
    <property type="project" value="InterPro"/>
</dbReference>
<protein>
    <recommendedName>
        <fullName evidence="9">DNA primase</fullName>
        <ecNumber evidence="9">2.7.7.-</ecNumber>
    </recommendedName>
</protein>
<reference evidence="10" key="1">
    <citation type="submission" date="2018-07" db="EMBL/GenBank/DDBJ databases">
        <authorList>
            <person name="Quirk P.G."/>
            <person name="Krulwich T.A."/>
        </authorList>
    </citation>
    <scope>NUCLEOTIDE SEQUENCE</scope>
    <source>
        <strain evidence="10">Anand</strain>
    </source>
</reference>
<accession>A0A3B0MKM8</accession>
<dbReference type="CDD" id="cd04860">
    <property type="entry name" value="AE_Prim_S"/>
    <property type="match status" value="1"/>
</dbReference>
<evidence type="ECO:0000256" key="2">
    <source>
        <dbReference type="ARBA" id="ARBA00022478"/>
    </source>
</evidence>